<evidence type="ECO:0000259" key="4">
    <source>
        <dbReference type="Pfam" id="PF19346"/>
    </source>
</evidence>
<comment type="caution">
    <text evidence="5">The sequence shown here is derived from an EMBL/GenBank/DDBJ whole genome shotgun (WGS) entry which is preliminary data.</text>
</comment>
<evidence type="ECO:0000256" key="1">
    <source>
        <dbReference type="SAM" id="MobiDB-lite"/>
    </source>
</evidence>
<dbReference type="Pfam" id="PF11141">
    <property type="entry name" value="DUF2914"/>
    <property type="match status" value="1"/>
</dbReference>
<keyword evidence="2" id="KW-0472">Membrane</keyword>
<feature type="compositionally biased region" description="Pro residues" evidence="1">
    <location>
        <begin position="1"/>
        <end position="10"/>
    </location>
</feature>
<proteinExistence type="predicted"/>
<evidence type="ECO:0000313" key="6">
    <source>
        <dbReference type="Proteomes" id="UP000295341"/>
    </source>
</evidence>
<feature type="transmembrane region" description="Helical" evidence="2">
    <location>
        <begin position="221"/>
        <end position="240"/>
    </location>
</feature>
<feature type="transmembrane region" description="Helical" evidence="2">
    <location>
        <begin position="315"/>
        <end position="334"/>
    </location>
</feature>
<evidence type="ECO:0000256" key="2">
    <source>
        <dbReference type="SAM" id="Phobius"/>
    </source>
</evidence>
<feature type="transmembrane region" description="Helical" evidence="2">
    <location>
        <begin position="370"/>
        <end position="387"/>
    </location>
</feature>
<feature type="domain" description="DUF5924" evidence="4">
    <location>
        <begin position="206"/>
        <end position="456"/>
    </location>
</feature>
<feature type="transmembrane region" description="Helical" evidence="2">
    <location>
        <begin position="399"/>
        <end position="416"/>
    </location>
</feature>
<keyword evidence="2" id="KW-1133">Transmembrane helix</keyword>
<name>A0A4R7P6R6_9GAMM</name>
<gene>
    <name evidence="5" type="ORF">DFR24_3115</name>
</gene>
<dbReference type="EMBL" id="SOBT01000009">
    <property type="protein sequence ID" value="TDU28740.1"/>
    <property type="molecule type" value="Genomic_DNA"/>
</dbReference>
<dbReference type="InterPro" id="IPR045968">
    <property type="entry name" value="DUF5924"/>
</dbReference>
<keyword evidence="2" id="KW-0812">Transmembrane</keyword>
<feature type="transmembrane region" description="Helical" evidence="2">
    <location>
        <begin position="246"/>
        <end position="272"/>
    </location>
</feature>
<reference evidence="5 6" key="1">
    <citation type="submission" date="2019-03" db="EMBL/GenBank/DDBJ databases">
        <title>Genomic Encyclopedia of Type Strains, Phase IV (KMG-IV): sequencing the most valuable type-strain genomes for metagenomic binning, comparative biology and taxonomic classification.</title>
        <authorList>
            <person name="Goeker M."/>
        </authorList>
    </citation>
    <scope>NUCLEOTIDE SEQUENCE [LARGE SCALE GENOMIC DNA]</scope>
    <source>
        <strain evidence="5 6">DSM 26377</strain>
    </source>
</reference>
<feature type="region of interest" description="Disordered" evidence="1">
    <location>
        <begin position="1"/>
        <end position="59"/>
    </location>
</feature>
<evidence type="ECO:0000259" key="3">
    <source>
        <dbReference type="Pfam" id="PF11141"/>
    </source>
</evidence>
<evidence type="ECO:0000313" key="5">
    <source>
        <dbReference type="EMBL" id="TDU28740.1"/>
    </source>
</evidence>
<dbReference type="InterPro" id="IPR022606">
    <property type="entry name" value="DUF2914"/>
</dbReference>
<dbReference type="Proteomes" id="UP000295341">
    <property type="component" value="Unassembled WGS sequence"/>
</dbReference>
<protein>
    <submittedName>
        <fullName evidence="5">DUF2914 family protein</fullName>
    </submittedName>
</protein>
<organism evidence="5 6">
    <name type="scientific">Panacagrimonas perspica</name>
    <dbReference type="NCBI Taxonomy" id="381431"/>
    <lineage>
        <taxon>Bacteria</taxon>
        <taxon>Pseudomonadati</taxon>
        <taxon>Pseudomonadota</taxon>
        <taxon>Gammaproteobacteria</taxon>
        <taxon>Nevskiales</taxon>
        <taxon>Nevskiaceae</taxon>
        <taxon>Panacagrimonas</taxon>
    </lineage>
</organism>
<feature type="domain" description="DUF2914" evidence="3">
    <location>
        <begin position="473"/>
        <end position="537"/>
    </location>
</feature>
<dbReference type="AlphaFoldDB" id="A0A4R7P6R6"/>
<sequence length="538" mass="57966">MKSRVPPSPSLIPSRTAGTTRVEPSLDPDQSDVPTIRVDLEPPVRATLPAAKPPASEGALPDPSLIELPGAVETAPASTAAALARAAPTLEPLRREIDPIPPVVPQELQTAAARAEAFNTVFVEPVTPSPPVVDPEPVGPLFRPPVEPVLELSLMPEDDENDMTRVVPAPAPISAAFVPVLTSIPAAARPLPELRPPSRRAAALSRFDARLQTANRFLDRYPWLMPTVSFSVGWISFFLFQRGEGLARGIAVIALLGWPWLFAENLIGRWVVARSNGRLSISAVRFVTQQIQQEILFFALPFLFGAMVLEPGQMLFVGVAAIVAILVSLDPIYLHRIAPHAGLSSALHAYCTLIAALVVLPVALHLPLDQALPLSLAITAGSLVLSLPRMLIAAPNNKMRLLGVAALAAAFPLMWASRAAIPPAGLWVREARITDRIEGLEPGYPIKVFGTGALQLSGGIAFVAVRAPTGLSQAVVFDWHREGELVDRIPAQISGGREGGFRTYSRKQNFPEDSRGNWRVDLRTPQGQLIARMRFEVN</sequence>
<keyword evidence="6" id="KW-1185">Reference proteome</keyword>
<dbReference type="Pfam" id="PF19346">
    <property type="entry name" value="DUF5924"/>
    <property type="match status" value="1"/>
</dbReference>
<feature type="transmembrane region" description="Helical" evidence="2">
    <location>
        <begin position="346"/>
        <end position="364"/>
    </location>
</feature>
<accession>A0A4R7P6R6</accession>